<evidence type="ECO:0000256" key="1">
    <source>
        <dbReference type="ARBA" id="ARBA00005006"/>
    </source>
</evidence>
<dbReference type="EMBL" id="JBHSBV010000004">
    <property type="protein sequence ID" value="MFC4201817.1"/>
    <property type="molecule type" value="Genomic_DNA"/>
</dbReference>
<keyword evidence="6" id="KW-0317">Glutathione biosynthesis</keyword>
<evidence type="ECO:0000313" key="10">
    <source>
        <dbReference type="Proteomes" id="UP001595848"/>
    </source>
</evidence>
<dbReference type="HAMAP" id="MF_00578">
    <property type="entry name" value="Glu_cys_ligase"/>
    <property type="match status" value="1"/>
</dbReference>
<dbReference type="PANTHER" id="PTHR38761:SF1">
    <property type="entry name" value="GLUTAMATE--CYSTEINE LIGASE"/>
    <property type="match status" value="1"/>
</dbReference>
<reference evidence="10" key="1">
    <citation type="journal article" date="2019" name="Int. J. Syst. Evol. Microbiol.">
        <title>The Global Catalogue of Microorganisms (GCM) 10K type strain sequencing project: providing services to taxonomists for standard genome sequencing and annotation.</title>
        <authorList>
            <consortium name="The Broad Institute Genomics Platform"/>
            <consortium name="The Broad Institute Genome Sequencing Center for Infectious Disease"/>
            <person name="Wu L."/>
            <person name="Ma J."/>
        </authorList>
    </citation>
    <scope>NUCLEOTIDE SEQUENCE [LARGE SCALE GENOMIC DNA]</scope>
    <source>
        <strain evidence="10">LMG 24813</strain>
    </source>
</reference>
<dbReference type="InterPro" id="IPR006334">
    <property type="entry name" value="Glut_cys_ligase"/>
</dbReference>
<gene>
    <name evidence="6 9" type="primary">gshA</name>
    <name evidence="9" type="ORF">ACFOY1_12720</name>
</gene>
<keyword evidence="3 6" id="KW-0436">Ligase</keyword>
<organism evidence="9 10">
    <name type="scientific">Candidimonas humi</name>
    <dbReference type="NCBI Taxonomy" id="683355"/>
    <lineage>
        <taxon>Bacteria</taxon>
        <taxon>Pseudomonadati</taxon>
        <taxon>Pseudomonadota</taxon>
        <taxon>Betaproteobacteria</taxon>
        <taxon>Burkholderiales</taxon>
        <taxon>Alcaligenaceae</taxon>
        <taxon>Candidimonas</taxon>
    </lineage>
</organism>
<dbReference type="Pfam" id="PF04262">
    <property type="entry name" value="Glu_cys_ligase"/>
    <property type="match status" value="1"/>
</dbReference>
<dbReference type="NCBIfam" id="TIGR01434">
    <property type="entry name" value="glu_cys_ligase"/>
    <property type="match status" value="1"/>
</dbReference>
<keyword evidence="10" id="KW-1185">Reference proteome</keyword>
<proteinExistence type="inferred from homology"/>
<comment type="pathway">
    <text evidence="1 6 7">Sulfur metabolism; glutathione biosynthesis; glutathione from L-cysteine and L-glutamate: step 1/2.</text>
</comment>
<evidence type="ECO:0000256" key="4">
    <source>
        <dbReference type="ARBA" id="ARBA00022741"/>
    </source>
</evidence>
<dbReference type="RefSeq" id="WP_217964913.1">
    <property type="nucleotide sequence ID" value="NZ_JAHTBN010000004.1"/>
</dbReference>
<dbReference type="GO" id="GO:0004357">
    <property type="term" value="F:glutamate-cysteine ligase activity"/>
    <property type="evidence" value="ECO:0007669"/>
    <property type="project" value="UniProtKB-EC"/>
</dbReference>
<comment type="caution">
    <text evidence="9">The sequence shown here is derived from an EMBL/GenBank/DDBJ whole genome shotgun (WGS) entry which is preliminary data.</text>
</comment>
<evidence type="ECO:0000256" key="7">
    <source>
        <dbReference type="RuleBase" id="RU004391"/>
    </source>
</evidence>
<evidence type="ECO:0000256" key="3">
    <source>
        <dbReference type="ARBA" id="ARBA00022598"/>
    </source>
</evidence>
<keyword evidence="4 6" id="KW-0547">Nucleotide-binding</keyword>
<dbReference type="InterPro" id="IPR007370">
    <property type="entry name" value="Glu_cys_ligase"/>
</dbReference>
<comment type="similarity">
    <text evidence="2 6">Belongs to the glutamate--cysteine ligase type 1 family. Type 1 subfamily.</text>
</comment>
<comment type="catalytic activity">
    <reaction evidence="6 7">
        <text>L-cysteine + L-glutamate + ATP = gamma-L-glutamyl-L-cysteine + ADP + phosphate + H(+)</text>
        <dbReference type="Rhea" id="RHEA:13285"/>
        <dbReference type="ChEBI" id="CHEBI:15378"/>
        <dbReference type="ChEBI" id="CHEBI:29985"/>
        <dbReference type="ChEBI" id="CHEBI:30616"/>
        <dbReference type="ChEBI" id="CHEBI:35235"/>
        <dbReference type="ChEBI" id="CHEBI:43474"/>
        <dbReference type="ChEBI" id="CHEBI:58173"/>
        <dbReference type="ChEBI" id="CHEBI:456216"/>
        <dbReference type="EC" id="6.3.2.2"/>
    </reaction>
</comment>
<dbReference type="Proteomes" id="UP001595848">
    <property type="component" value="Unassembled WGS sequence"/>
</dbReference>
<dbReference type="PANTHER" id="PTHR38761">
    <property type="entry name" value="GLUTAMATE--CYSTEINE LIGASE"/>
    <property type="match status" value="1"/>
</dbReference>
<protein>
    <recommendedName>
        <fullName evidence="6">Glutamate--cysteine ligase</fullName>
        <ecNumber evidence="6">6.3.2.2</ecNumber>
    </recommendedName>
    <alternativeName>
        <fullName evidence="6">Gamma-ECS</fullName>
        <shortName evidence="6">GCS</shortName>
    </alternativeName>
    <alternativeName>
        <fullName evidence="6">Gamma-glutamylcysteine synthetase</fullName>
    </alternativeName>
</protein>
<dbReference type="EC" id="6.3.2.2" evidence="6"/>
<sequence>MISPSTRVAALHDNPQLLKGMLRGIEKEGLRVDGEGNLALSAHPAVLGSALTNSRITTDYSESLLELITTTHDTVEGLLGELLDTHRYVARNLGTELIWNQSMPAHLPDEADIPIAWYGTSNTGMLKHVYRRGLAERYGKSMQCIAGVHYNFSLPDQAWDLLEAGGDPAGDASIEQKRSRGYMAAIRNFTRYSWLLMYLFGASPAVSRRFLQGSSHPLAQLDPDTLYLPHATSLRMSDLGYQNKAQSELQLCYNDIDTFVTRMYKAVTLPWPAYQAIGTHRDGQWIQLNTNVLQIENEYYSSIRPKRTTGRCERPVTALAARGVQYIEVRCMDIDPYSPIGISETASRFLDAFLLFCAFEPSPYFAGTGTCGNSRENFSRVVKEGRKPGLQLARPDGHPDSGRPVALQGWGAELLERIEPYAEALDAAHGGEQYRQAVRAQRLKLEDSEQTPSARLLRELRESRATLHEYTLRQSRQHCEALRSGELDAAAARTLAELAASSLQEQAAIEGSDRESFDDYVARYQAALKPPRQA</sequence>
<accession>A0ABV8P1W9</accession>
<evidence type="ECO:0000256" key="5">
    <source>
        <dbReference type="ARBA" id="ARBA00022840"/>
    </source>
</evidence>
<keyword evidence="5 6" id="KW-0067">ATP-binding</keyword>
<feature type="domain" description="Glutamate--cysteine ligase" evidence="8">
    <location>
        <begin position="12"/>
        <end position="381"/>
    </location>
</feature>
<evidence type="ECO:0000256" key="2">
    <source>
        <dbReference type="ARBA" id="ARBA00008772"/>
    </source>
</evidence>
<evidence type="ECO:0000259" key="8">
    <source>
        <dbReference type="Pfam" id="PF04262"/>
    </source>
</evidence>
<name>A0ABV8P1W9_9BURK</name>
<evidence type="ECO:0000256" key="6">
    <source>
        <dbReference type="HAMAP-Rule" id="MF_00578"/>
    </source>
</evidence>
<evidence type="ECO:0000313" key="9">
    <source>
        <dbReference type="EMBL" id="MFC4201817.1"/>
    </source>
</evidence>